<dbReference type="Proteomes" id="UP001595824">
    <property type="component" value="Unassembled WGS sequence"/>
</dbReference>
<dbReference type="SUPFAM" id="SSF160631">
    <property type="entry name" value="SMI1/KNR4-like"/>
    <property type="match status" value="1"/>
</dbReference>
<keyword evidence="2" id="KW-1185">Reference proteome</keyword>
<name>A0ABV8TA13_9ACTN</name>
<sequence length="183" mass="20668">MNDTERRGDGELLAAIRDFAQANELPPPAPTEAAEELEAALGHSMPPLLRRLYCEVANGGFGVDGSVVSLTDAGWYFSDEASLLDIYRLRSTPTPMPTDHFPLPLHIVPLATLGCAIWWYVDLRSPEGQMWGWDPHPFCERHRLFKERFTLAEWLTDWLSGNRTFPRSPDHPDCPDCPSLRSH</sequence>
<accession>A0ABV8TA13</accession>
<gene>
    <name evidence="1" type="ORF">ACFPC0_06240</name>
</gene>
<dbReference type="EMBL" id="JBHSDP010000008">
    <property type="protein sequence ID" value="MFC4327427.1"/>
    <property type="molecule type" value="Genomic_DNA"/>
</dbReference>
<dbReference type="InterPro" id="IPR037883">
    <property type="entry name" value="Knr4/Smi1-like_sf"/>
</dbReference>
<evidence type="ECO:0000313" key="1">
    <source>
        <dbReference type="EMBL" id="MFC4327427.1"/>
    </source>
</evidence>
<evidence type="ECO:0000313" key="2">
    <source>
        <dbReference type="Proteomes" id="UP001595824"/>
    </source>
</evidence>
<organism evidence="1 2">
    <name type="scientific">Streptomyces andamanensis</name>
    <dbReference type="NCBI Taxonomy" id="1565035"/>
    <lineage>
        <taxon>Bacteria</taxon>
        <taxon>Bacillati</taxon>
        <taxon>Actinomycetota</taxon>
        <taxon>Actinomycetes</taxon>
        <taxon>Kitasatosporales</taxon>
        <taxon>Streptomycetaceae</taxon>
        <taxon>Streptomyces</taxon>
    </lineage>
</organism>
<proteinExistence type="predicted"/>
<comment type="caution">
    <text evidence="1">The sequence shown here is derived from an EMBL/GenBank/DDBJ whole genome shotgun (WGS) entry which is preliminary data.</text>
</comment>
<protein>
    <submittedName>
        <fullName evidence="1">SMI1/KNR4 family protein</fullName>
    </submittedName>
</protein>
<dbReference type="RefSeq" id="WP_381737238.1">
    <property type="nucleotide sequence ID" value="NZ_JBHSDP010000008.1"/>
</dbReference>
<reference evidence="2" key="1">
    <citation type="journal article" date="2019" name="Int. J. Syst. Evol. Microbiol.">
        <title>The Global Catalogue of Microorganisms (GCM) 10K type strain sequencing project: providing services to taxonomists for standard genome sequencing and annotation.</title>
        <authorList>
            <consortium name="The Broad Institute Genomics Platform"/>
            <consortium name="The Broad Institute Genome Sequencing Center for Infectious Disease"/>
            <person name="Wu L."/>
            <person name="Ma J."/>
        </authorList>
    </citation>
    <scope>NUCLEOTIDE SEQUENCE [LARGE SCALE GENOMIC DNA]</scope>
    <source>
        <strain evidence="2">PCU 347</strain>
    </source>
</reference>